<keyword evidence="2" id="KW-1185">Reference proteome</keyword>
<evidence type="ECO:0000313" key="2">
    <source>
        <dbReference type="Proteomes" id="UP000479000"/>
    </source>
</evidence>
<evidence type="ECO:0000313" key="1">
    <source>
        <dbReference type="EMBL" id="CAA9998325.1"/>
    </source>
</evidence>
<reference evidence="1 2" key="1">
    <citation type="submission" date="2020-02" db="EMBL/GenBank/DDBJ databases">
        <authorList>
            <person name="Ferguson B K."/>
        </authorList>
    </citation>
    <scope>NUCLEOTIDE SEQUENCE [LARGE SCALE GENOMIC DNA]</scope>
</reference>
<accession>A0A6H5G9C5</accession>
<organism evidence="1 2">
    <name type="scientific">Nesidiocoris tenuis</name>
    <dbReference type="NCBI Taxonomy" id="355587"/>
    <lineage>
        <taxon>Eukaryota</taxon>
        <taxon>Metazoa</taxon>
        <taxon>Ecdysozoa</taxon>
        <taxon>Arthropoda</taxon>
        <taxon>Hexapoda</taxon>
        <taxon>Insecta</taxon>
        <taxon>Pterygota</taxon>
        <taxon>Neoptera</taxon>
        <taxon>Paraneoptera</taxon>
        <taxon>Hemiptera</taxon>
        <taxon>Heteroptera</taxon>
        <taxon>Panheteroptera</taxon>
        <taxon>Cimicomorpha</taxon>
        <taxon>Miridae</taxon>
        <taxon>Dicyphina</taxon>
        <taxon>Nesidiocoris</taxon>
    </lineage>
</organism>
<dbReference type="EMBL" id="CADCXU010006821">
    <property type="protein sequence ID" value="CAA9998325.1"/>
    <property type="molecule type" value="Genomic_DNA"/>
</dbReference>
<dbReference type="AlphaFoldDB" id="A0A6H5G9C5"/>
<name>A0A6H5G9C5_9HEMI</name>
<sequence length="85" mass="10184">MEVKIAFRIFLHEMQASNLAGFYMQLIIRQYGNNSGLNSILLYCHEELARIPRKSNEINPWCMCQSMRTPKKYQKNVKKQYKAYY</sequence>
<dbReference type="Proteomes" id="UP000479000">
    <property type="component" value="Unassembled WGS sequence"/>
</dbReference>
<protein>
    <submittedName>
        <fullName evidence="1">Uncharacterized protein</fullName>
    </submittedName>
</protein>
<proteinExistence type="predicted"/>
<gene>
    <name evidence="1" type="ORF">NTEN_LOCUS4608</name>
</gene>